<feature type="binding site" evidence="13 14">
    <location>
        <position position="7"/>
    </location>
    <ligand>
        <name>a divalent metal cation</name>
        <dbReference type="ChEBI" id="CHEBI:60240"/>
    </ligand>
</feature>
<dbReference type="InterPro" id="IPR020787">
    <property type="entry name" value="RNase_HII_arc"/>
</dbReference>
<keyword evidence="10 13" id="KW-0479">Metal-binding</keyword>
<organism evidence="17 18">
    <name type="scientific">Candidatus Lokiarchaeum ossiferum</name>
    <dbReference type="NCBI Taxonomy" id="2951803"/>
    <lineage>
        <taxon>Archaea</taxon>
        <taxon>Promethearchaeati</taxon>
        <taxon>Promethearchaeota</taxon>
        <taxon>Promethearchaeia</taxon>
        <taxon>Promethearchaeales</taxon>
        <taxon>Promethearchaeaceae</taxon>
        <taxon>Candidatus Lokiarchaeum</taxon>
    </lineage>
</organism>
<keyword evidence="13" id="KW-0464">Manganese</keyword>
<dbReference type="PROSITE" id="PS51975">
    <property type="entry name" value="RNASE_H_2"/>
    <property type="match status" value="1"/>
</dbReference>
<feature type="binding site" evidence="13 14">
    <location>
        <position position="109"/>
    </location>
    <ligand>
        <name>a divalent metal cation</name>
        <dbReference type="ChEBI" id="CHEBI:60240"/>
    </ligand>
</feature>
<dbReference type="InterPro" id="IPR001352">
    <property type="entry name" value="RNase_HII/HIII"/>
</dbReference>
<keyword evidence="9 13" id="KW-0540">Nuclease</keyword>
<evidence type="ECO:0000256" key="7">
    <source>
        <dbReference type="ARBA" id="ARBA00019179"/>
    </source>
</evidence>
<comment type="cofactor">
    <cofactor evidence="13 14">
        <name>Mn(2+)</name>
        <dbReference type="ChEBI" id="CHEBI:29035"/>
    </cofactor>
    <cofactor evidence="13 14">
        <name>Mg(2+)</name>
        <dbReference type="ChEBI" id="CHEBI:18420"/>
    </cofactor>
    <text evidence="13 14">Manganese or magnesium. Binds 1 divalent metal ion per monomer in the absence of substrate. May bind a second metal ion after substrate binding.</text>
</comment>
<dbReference type="PANTHER" id="PTHR10954">
    <property type="entry name" value="RIBONUCLEASE H2 SUBUNIT A"/>
    <property type="match status" value="1"/>
</dbReference>
<reference evidence="17" key="1">
    <citation type="submission" date="2022-09" db="EMBL/GenBank/DDBJ databases">
        <title>Actin cytoskeleton and complex cell architecture in an #Asgard archaeon.</title>
        <authorList>
            <person name="Ponce Toledo R.I."/>
            <person name="Schleper C."/>
            <person name="Rodrigues Oliveira T."/>
            <person name="Wollweber F."/>
            <person name="Xu J."/>
            <person name="Rittmann S."/>
            <person name="Klingl A."/>
            <person name="Pilhofer M."/>
        </authorList>
    </citation>
    <scope>NUCLEOTIDE SEQUENCE</scope>
    <source>
        <strain evidence="17">B-35</strain>
    </source>
</reference>
<dbReference type="PANTHER" id="PTHR10954:SF23">
    <property type="entry name" value="RIBONUCLEASE"/>
    <property type="match status" value="1"/>
</dbReference>
<keyword evidence="8 13" id="KW-0963">Cytoplasm</keyword>
<dbReference type="Gene3D" id="3.30.420.10">
    <property type="entry name" value="Ribonuclease H-like superfamily/Ribonuclease H"/>
    <property type="match status" value="1"/>
</dbReference>
<evidence type="ECO:0000256" key="12">
    <source>
        <dbReference type="ARBA" id="ARBA00022801"/>
    </source>
</evidence>
<comment type="function">
    <text evidence="3 13 15">Endonuclease that specifically degrades the RNA of RNA-DNA hybrids.</text>
</comment>
<dbReference type="GO" id="GO:0004523">
    <property type="term" value="F:RNA-DNA hybrid ribonuclease activity"/>
    <property type="evidence" value="ECO:0007669"/>
    <property type="project" value="UniProtKB-EC"/>
</dbReference>
<dbReference type="HAMAP" id="MF_00052_A">
    <property type="entry name" value="RNase_HII_A"/>
    <property type="match status" value="1"/>
</dbReference>
<comment type="subcellular location">
    <subcellularLocation>
        <location evidence="4 13">Cytoplasm</location>
    </subcellularLocation>
</comment>
<evidence type="ECO:0000256" key="2">
    <source>
        <dbReference type="ARBA" id="ARBA00001946"/>
    </source>
</evidence>
<dbReference type="CDD" id="cd07180">
    <property type="entry name" value="RNase_HII_archaea_like"/>
    <property type="match status" value="1"/>
</dbReference>
<evidence type="ECO:0000256" key="3">
    <source>
        <dbReference type="ARBA" id="ARBA00004065"/>
    </source>
</evidence>
<keyword evidence="11 13" id="KW-0255">Endonuclease</keyword>
<evidence type="ECO:0000256" key="1">
    <source>
        <dbReference type="ARBA" id="ARBA00000077"/>
    </source>
</evidence>
<dbReference type="EC" id="3.1.26.4" evidence="6 13"/>
<evidence type="ECO:0000313" key="17">
    <source>
        <dbReference type="EMBL" id="UYP45968.1"/>
    </source>
</evidence>
<feature type="binding site" evidence="13 14">
    <location>
        <position position="8"/>
    </location>
    <ligand>
        <name>a divalent metal cation</name>
        <dbReference type="ChEBI" id="CHEBI:60240"/>
    </ligand>
</feature>
<evidence type="ECO:0000256" key="14">
    <source>
        <dbReference type="PROSITE-ProRule" id="PRU01319"/>
    </source>
</evidence>
<dbReference type="InterPro" id="IPR004649">
    <property type="entry name" value="RNase_H2_suA"/>
</dbReference>
<dbReference type="InterPro" id="IPR012337">
    <property type="entry name" value="RNaseH-like_sf"/>
</dbReference>
<evidence type="ECO:0000259" key="16">
    <source>
        <dbReference type="PROSITE" id="PS51975"/>
    </source>
</evidence>
<dbReference type="InterPro" id="IPR036397">
    <property type="entry name" value="RNaseH_sf"/>
</dbReference>
<evidence type="ECO:0000256" key="15">
    <source>
        <dbReference type="RuleBase" id="RU003515"/>
    </source>
</evidence>
<comment type="cofactor">
    <cofactor evidence="2">
        <name>Mg(2+)</name>
        <dbReference type="ChEBI" id="CHEBI:18420"/>
    </cofactor>
</comment>
<evidence type="ECO:0000256" key="5">
    <source>
        <dbReference type="ARBA" id="ARBA00007383"/>
    </source>
</evidence>
<keyword evidence="12 13" id="KW-0378">Hydrolase</keyword>
<dbReference type="InterPro" id="IPR023160">
    <property type="entry name" value="RNase_HII_hlx-loop-hlx_cap_dom"/>
</dbReference>
<comment type="catalytic activity">
    <reaction evidence="1 13 14 15">
        <text>Endonucleolytic cleavage to 5'-phosphomonoester.</text>
        <dbReference type="EC" id="3.1.26.4"/>
    </reaction>
</comment>
<evidence type="ECO:0000313" key="18">
    <source>
        <dbReference type="Proteomes" id="UP001208689"/>
    </source>
</evidence>
<name>A0ABY6HR36_9ARCH</name>
<protein>
    <recommendedName>
        <fullName evidence="7 13">Ribonuclease HII</fullName>
        <shortName evidence="13">RNase HII</shortName>
        <ecNumber evidence="6 13">3.1.26.4</ecNumber>
    </recommendedName>
</protein>
<evidence type="ECO:0000256" key="4">
    <source>
        <dbReference type="ARBA" id="ARBA00004496"/>
    </source>
</evidence>
<feature type="domain" description="RNase H type-2" evidence="16">
    <location>
        <begin position="1"/>
        <end position="215"/>
    </location>
</feature>
<proteinExistence type="inferred from homology"/>
<gene>
    <name evidence="13" type="primary">rnhB</name>
    <name evidence="17" type="ORF">NEF87_002253</name>
</gene>
<evidence type="ECO:0000256" key="11">
    <source>
        <dbReference type="ARBA" id="ARBA00022759"/>
    </source>
</evidence>
<evidence type="ECO:0000256" key="9">
    <source>
        <dbReference type="ARBA" id="ARBA00022722"/>
    </source>
</evidence>
<dbReference type="EMBL" id="CP104013">
    <property type="protein sequence ID" value="UYP45968.1"/>
    <property type="molecule type" value="Genomic_DNA"/>
</dbReference>
<keyword evidence="18" id="KW-1185">Reference proteome</keyword>
<sequence>MLIAGLDEAGRGPVIGPLVIGCAIIAHDKLDILEEIGVDDSKKLSPKKRASMAQKIKEVVDFWDVLVISPTEINHLHDEQKLTLNQIEETNFAKLLNNVKNKPDEIFLDACDVKEDRFGRTIGSMLQFSPQKIISKHKGDSIFKVVGAASILAKYERDLILASYTEKYGRVGSGYPSDPYTKKFLDEYYQQHKNFPPIVRTWWKTAENIVNKYNIKKKQTKLTDF</sequence>
<dbReference type="InterPro" id="IPR024567">
    <property type="entry name" value="RNase_HII/HIII_dom"/>
</dbReference>
<dbReference type="SUPFAM" id="SSF53098">
    <property type="entry name" value="Ribonuclease H-like"/>
    <property type="match status" value="1"/>
</dbReference>
<comment type="similarity">
    <text evidence="5 13 15">Belongs to the RNase HII family.</text>
</comment>
<dbReference type="Gene3D" id="1.10.10.460">
    <property type="entry name" value="Ribonuclease hii. Domain 2"/>
    <property type="match status" value="1"/>
</dbReference>
<evidence type="ECO:0000256" key="6">
    <source>
        <dbReference type="ARBA" id="ARBA00012180"/>
    </source>
</evidence>
<accession>A0ABY6HR36</accession>
<evidence type="ECO:0000256" key="13">
    <source>
        <dbReference type="HAMAP-Rule" id="MF_00052"/>
    </source>
</evidence>
<evidence type="ECO:0000256" key="8">
    <source>
        <dbReference type="ARBA" id="ARBA00022490"/>
    </source>
</evidence>
<evidence type="ECO:0000256" key="10">
    <source>
        <dbReference type="ARBA" id="ARBA00022723"/>
    </source>
</evidence>
<dbReference type="Pfam" id="PF01351">
    <property type="entry name" value="RNase_HII"/>
    <property type="match status" value="1"/>
</dbReference>
<dbReference type="NCBIfam" id="TIGR00729">
    <property type="entry name" value="ribonuclease HII"/>
    <property type="match status" value="1"/>
</dbReference>
<dbReference type="Proteomes" id="UP001208689">
    <property type="component" value="Chromosome"/>
</dbReference>